<evidence type="ECO:0000256" key="1">
    <source>
        <dbReference type="SAM" id="MobiDB-lite"/>
    </source>
</evidence>
<evidence type="ECO:0000313" key="3">
    <source>
        <dbReference type="EMBL" id="CAH2227425.1"/>
    </source>
</evidence>
<dbReference type="AlphaFoldDB" id="A0A8S4R0Y5"/>
<keyword evidence="2" id="KW-0472">Membrane</keyword>
<organism evidence="3 4">
    <name type="scientific">Pararge aegeria aegeria</name>
    <dbReference type="NCBI Taxonomy" id="348720"/>
    <lineage>
        <taxon>Eukaryota</taxon>
        <taxon>Metazoa</taxon>
        <taxon>Ecdysozoa</taxon>
        <taxon>Arthropoda</taxon>
        <taxon>Hexapoda</taxon>
        <taxon>Insecta</taxon>
        <taxon>Pterygota</taxon>
        <taxon>Neoptera</taxon>
        <taxon>Endopterygota</taxon>
        <taxon>Lepidoptera</taxon>
        <taxon>Glossata</taxon>
        <taxon>Ditrysia</taxon>
        <taxon>Papilionoidea</taxon>
        <taxon>Nymphalidae</taxon>
        <taxon>Satyrinae</taxon>
        <taxon>Satyrini</taxon>
        <taxon>Parargina</taxon>
        <taxon>Pararge</taxon>
    </lineage>
</organism>
<keyword evidence="2" id="KW-0812">Transmembrane</keyword>
<protein>
    <submittedName>
        <fullName evidence="3">Jg3170 protein</fullName>
    </submittedName>
</protein>
<keyword evidence="2" id="KW-1133">Transmembrane helix</keyword>
<dbReference type="Proteomes" id="UP000838756">
    <property type="component" value="Unassembled WGS sequence"/>
</dbReference>
<feature type="non-terminal residue" evidence="3">
    <location>
        <position position="1"/>
    </location>
</feature>
<accession>A0A8S4R0Y5</accession>
<evidence type="ECO:0000313" key="4">
    <source>
        <dbReference type="Proteomes" id="UP000838756"/>
    </source>
</evidence>
<proteinExistence type="predicted"/>
<name>A0A8S4R0Y5_9NEOP</name>
<keyword evidence="4" id="KW-1185">Reference proteome</keyword>
<evidence type="ECO:0000256" key="2">
    <source>
        <dbReference type="SAM" id="Phobius"/>
    </source>
</evidence>
<comment type="caution">
    <text evidence="3">The sequence shown here is derived from an EMBL/GenBank/DDBJ whole genome shotgun (WGS) entry which is preliminary data.</text>
</comment>
<feature type="transmembrane region" description="Helical" evidence="2">
    <location>
        <begin position="15"/>
        <end position="37"/>
    </location>
</feature>
<gene>
    <name evidence="3" type="primary">jg3170</name>
    <name evidence="3" type="ORF">PAEG_LOCUS7940</name>
</gene>
<feature type="compositionally biased region" description="Basic and acidic residues" evidence="1">
    <location>
        <begin position="46"/>
        <end position="71"/>
    </location>
</feature>
<feature type="region of interest" description="Disordered" evidence="1">
    <location>
        <begin position="46"/>
        <end position="114"/>
    </location>
</feature>
<dbReference type="EMBL" id="CAKXAJ010023134">
    <property type="protein sequence ID" value="CAH2227425.1"/>
    <property type="molecule type" value="Genomic_DNA"/>
</dbReference>
<reference evidence="3" key="1">
    <citation type="submission" date="2022-03" db="EMBL/GenBank/DDBJ databases">
        <authorList>
            <person name="Lindestad O."/>
        </authorList>
    </citation>
    <scope>NUCLEOTIDE SEQUENCE</scope>
</reference>
<sequence>GELPVPESTGVAGKAVLVSISLAGAYMILVLALMLYCRRRRLQRRQRGEKMELEMAEGREKLVEEGEEKQKVTKNGAPAQNGRLLPHDRDSGADNSEVSAVSRASKKSSGQYDQLTVPRTLLTEQITLG</sequence>
<dbReference type="OrthoDB" id="6927004at2759"/>
<feature type="compositionally biased region" description="Low complexity" evidence="1">
    <location>
        <begin position="96"/>
        <end position="109"/>
    </location>
</feature>